<keyword evidence="1" id="KW-0413">Isomerase</keyword>
<dbReference type="EC" id="5.3.3.2" evidence="1"/>
<dbReference type="OrthoDB" id="9795032at2"/>
<dbReference type="InterPro" id="IPR011179">
    <property type="entry name" value="IPdP_isomerase"/>
</dbReference>
<accession>A0A556N382</accession>
<dbReference type="InterPro" id="IPR013785">
    <property type="entry name" value="Aldolase_TIM"/>
</dbReference>
<dbReference type="GO" id="GO:0004452">
    <property type="term" value="F:isopentenyl-diphosphate delta-isomerase activity"/>
    <property type="evidence" value="ECO:0007669"/>
    <property type="project" value="UniProtKB-EC"/>
</dbReference>
<sequence>MEKIEHESLEAADLRKQNHLDLAFASQSALSDGRFYYEPMLEGHPEQSDLSIQLGKKTMRYPVWISSMTGGTSAAGPINKMLAKTAGKYGFGMGLGSCRIILEDNTYFDDFNLRPILGDASPLYANVGIAQIERLIDKGQASKLKSLVEKLDADGLIVHVNPLQEWLQPEGDLIQRSPLVTIKQLLNEIDTNIIVKEVGQGFGPESMKELLKLPILAIDFAANGGTNFSKLELLRNEPLKAHYEDVIALGHSAYEMVDFLNQSIQELGSERKCNQVIISGGIKNFLDGYYLTSKATIPAIYGQAAPFLKHANESQEALDTFAEIQIKGLLMAQKFLKIR</sequence>
<keyword evidence="2" id="KW-1185">Reference proteome</keyword>
<gene>
    <name evidence="1" type="ORF">FO442_04990</name>
</gene>
<reference evidence="1 2" key="1">
    <citation type="submission" date="2019-07" db="EMBL/GenBank/DDBJ databases">
        <authorList>
            <person name="Huq M.A."/>
        </authorList>
    </citation>
    <scope>NUCLEOTIDE SEQUENCE [LARGE SCALE GENOMIC DNA]</scope>
    <source>
        <strain evidence="1 2">MAH-3</strain>
    </source>
</reference>
<dbReference type="RefSeq" id="WP_144332056.1">
    <property type="nucleotide sequence ID" value="NZ_VLPL01000002.1"/>
</dbReference>
<dbReference type="SUPFAM" id="SSF51395">
    <property type="entry name" value="FMN-linked oxidoreductases"/>
    <property type="match status" value="1"/>
</dbReference>
<evidence type="ECO:0000313" key="2">
    <source>
        <dbReference type="Proteomes" id="UP000316008"/>
    </source>
</evidence>
<dbReference type="Proteomes" id="UP000316008">
    <property type="component" value="Unassembled WGS sequence"/>
</dbReference>
<dbReference type="PANTHER" id="PTHR43665:SF1">
    <property type="entry name" value="ISOPENTENYL-DIPHOSPHATE DELTA-ISOMERASE"/>
    <property type="match status" value="1"/>
</dbReference>
<dbReference type="AlphaFoldDB" id="A0A556N382"/>
<name>A0A556N382_9FLAO</name>
<dbReference type="PANTHER" id="PTHR43665">
    <property type="entry name" value="ISOPENTENYL-DIPHOSPHATE DELTA-ISOMERASE"/>
    <property type="match status" value="1"/>
</dbReference>
<evidence type="ECO:0000313" key="1">
    <source>
        <dbReference type="EMBL" id="TSJ46519.1"/>
    </source>
</evidence>
<dbReference type="Gene3D" id="3.20.20.70">
    <property type="entry name" value="Aldolase class I"/>
    <property type="match status" value="1"/>
</dbReference>
<dbReference type="EMBL" id="VLPL01000002">
    <property type="protein sequence ID" value="TSJ46519.1"/>
    <property type="molecule type" value="Genomic_DNA"/>
</dbReference>
<dbReference type="GO" id="GO:0010181">
    <property type="term" value="F:FMN binding"/>
    <property type="evidence" value="ECO:0007669"/>
    <property type="project" value="InterPro"/>
</dbReference>
<dbReference type="GO" id="GO:0008299">
    <property type="term" value="P:isoprenoid biosynthetic process"/>
    <property type="evidence" value="ECO:0007669"/>
    <property type="project" value="InterPro"/>
</dbReference>
<organism evidence="1 2">
    <name type="scientific">Fluviicola chungangensis</name>
    <dbReference type="NCBI Taxonomy" id="2597671"/>
    <lineage>
        <taxon>Bacteria</taxon>
        <taxon>Pseudomonadati</taxon>
        <taxon>Bacteroidota</taxon>
        <taxon>Flavobacteriia</taxon>
        <taxon>Flavobacteriales</taxon>
        <taxon>Crocinitomicaceae</taxon>
        <taxon>Fluviicola</taxon>
    </lineage>
</organism>
<protein>
    <submittedName>
        <fullName evidence="1">Type 2 isopentenyl-diphosphate Delta-isomerase</fullName>
        <ecNumber evidence="1">5.3.3.2</ecNumber>
    </submittedName>
</protein>
<proteinExistence type="predicted"/>
<comment type="caution">
    <text evidence="1">The sequence shown here is derived from an EMBL/GenBank/DDBJ whole genome shotgun (WGS) entry which is preliminary data.</text>
</comment>